<protein>
    <submittedName>
        <fullName evidence="2">Uncharacterized protein</fullName>
    </submittedName>
</protein>
<keyword evidence="1" id="KW-1133">Transmembrane helix</keyword>
<dbReference type="RefSeq" id="WP_187721032.1">
    <property type="nucleotide sequence ID" value="NZ_BAABBL010000017.1"/>
</dbReference>
<sequence length="337" mass="35939">MLKFDETLGVSKLLGQLLGGLVVGAVVGWLVLQGLDRFSPLLTREAAAPAVGVGGVVFLVFTLAGLRGARVIQVDADVLRLTPWVGLPKEYPLATHTFSPVLGYHRGSVTQRSLAIEGHDGSRALIPLSLAPHRFDELVRLVHPQEPTAPAPWLAAQPQDAPTGVAAQEAPAGLLNFAPRTFVIRRGVAPVFAWIVIAFGVLIFAGFAVLAAQVPAKDSIPGILGFGLLMMALVSGLGLVQLRLVGGLPRSVVVAPEHVTFGTQTFRYEDLYVLELPAPGLLPVQAKVRLRTMAGVDHTIKVVARNPKQFLDYPAFATLLREAANAVKPVVNYRYSG</sequence>
<evidence type="ECO:0000313" key="3">
    <source>
        <dbReference type="Proteomes" id="UP000516117"/>
    </source>
</evidence>
<name>A0A7H0H5U6_9ACTN</name>
<reference evidence="2 3" key="1">
    <citation type="submission" date="2020-08" db="EMBL/GenBank/DDBJ databases">
        <title>Genome sequence of Tessaracoccus defluvii JCM 17540T.</title>
        <authorList>
            <person name="Hyun D.-W."/>
            <person name="Bae J.-W."/>
        </authorList>
    </citation>
    <scope>NUCLEOTIDE SEQUENCE [LARGE SCALE GENOMIC DNA]</scope>
    <source>
        <strain evidence="2 3">JCM 17540</strain>
    </source>
</reference>
<feature type="transmembrane region" description="Helical" evidence="1">
    <location>
        <begin position="220"/>
        <end position="240"/>
    </location>
</feature>
<dbReference type="KEGG" id="tdf:H9L22_17745"/>
<keyword evidence="1" id="KW-0812">Transmembrane</keyword>
<organism evidence="2 3">
    <name type="scientific">Tessaracoccus defluvii</name>
    <dbReference type="NCBI Taxonomy" id="1285901"/>
    <lineage>
        <taxon>Bacteria</taxon>
        <taxon>Bacillati</taxon>
        <taxon>Actinomycetota</taxon>
        <taxon>Actinomycetes</taxon>
        <taxon>Propionibacteriales</taxon>
        <taxon>Propionibacteriaceae</taxon>
        <taxon>Tessaracoccus</taxon>
    </lineage>
</organism>
<dbReference type="EMBL" id="CP060789">
    <property type="protein sequence ID" value="QNP55912.1"/>
    <property type="molecule type" value="Genomic_DNA"/>
</dbReference>
<feature type="transmembrane region" description="Helical" evidence="1">
    <location>
        <begin position="47"/>
        <end position="66"/>
    </location>
</feature>
<dbReference type="AlphaFoldDB" id="A0A7H0H5U6"/>
<feature type="transmembrane region" description="Helical" evidence="1">
    <location>
        <begin position="191"/>
        <end position="214"/>
    </location>
</feature>
<keyword evidence="1" id="KW-0472">Membrane</keyword>
<dbReference type="Proteomes" id="UP000516117">
    <property type="component" value="Chromosome"/>
</dbReference>
<gene>
    <name evidence="2" type="ORF">H9L22_17745</name>
</gene>
<proteinExistence type="predicted"/>
<feature type="transmembrane region" description="Helical" evidence="1">
    <location>
        <begin position="12"/>
        <end position="35"/>
    </location>
</feature>
<evidence type="ECO:0000256" key="1">
    <source>
        <dbReference type="SAM" id="Phobius"/>
    </source>
</evidence>
<keyword evidence="3" id="KW-1185">Reference proteome</keyword>
<accession>A0A7H0H5U6</accession>
<evidence type="ECO:0000313" key="2">
    <source>
        <dbReference type="EMBL" id="QNP55912.1"/>
    </source>
</evidence>